<organism evidence="1 2">
    <name type="scientific">Catharanthus roseus</name>
    <name type="common">Madagascar periwinkle</name>
    <name type="synonym">Vinca rosea</name>
    <dbReference type="NCBI Taxonomy" id="4058"/>
    <lineage>
        <taxon>Eukaryota</taxon>
        <taxon>Viridiplantae</taxon>
        <taxon>Streptophyta</taxon>
        <taxon>Embryophyta</taxon>
        <taxon>Tracheophyta</taxon>
        <taxon>Spermatophyta</taxon>
        <taxon>Magnoliopsida</taxon>
        <taxon>eudicotyledons</taxon>
        <taxon>Gunneridae</taxon>
        <taxon>Pentapetalae</taxon>
        <taxon>asterids</taxon>
        <taxon>lamiids</taxon>
        <taxon>Gentianales</taxon>
        <taxon>Apocynaceae</taxon>
        <taxon>Rauvolfioideae</taxon>
        <taxon>Vinceae</taxon>
        <taxon>Catharanthinae</taxon>
        <taxon>Catharanthus</taxon>
    </lineage>
</organism>
<evidence type="ECO:0000313" key="1">
    <source>
        <dbReference type="EMBL" id="KAI5655075.1"/>
    </source>
</evidence>
<dbReference type="EMBL" id="CM044707">
    <property type="protein sequence ID" value="KAI5655075.1"/>
    <property type="molecule type" value="Genomic_DNA"/>
</dbReference>
<sequence length="283" mass="32017">MSMLSVAAAEYPLGLIMAKFMPRRRVYLKTIRMEFSLNPGPFDVREFVLISIFANAGAAYGDLLLSSSNLPSTMMSTSKTTTFKSLSKKGSKASASELGSYSHLDVKIIRPQDNLVLGGWFYAIGGFSILFLDVNEAESMNRMKKYYLASGMLHCYKPRDKEHICETTAVNHHSEIRYGQLGAIRKEFAIPDDFQVRAPDVEERAHVPPKWWMSVYQDLLKAGLRLPLYNIFLDVTSYWGIGVGKLAPNGVRVIIAFILMRKAFRVPTSLELFSRFFFISNRL</sequence>
<reference evidence="2" key="1">
    <citation type="journal article" date="2023" name="Nat. Plants">
        <title>Single-cell RNA sequencing provides a high-resolution roadmap for understanding the multicellular compartmentation of specialized metabolism.</title>
        <authorList>
            <person name="Sun S."/>
            <person name="Shen X."/>
            <person name="Li Y."/>
            <person name="Li Y."/>
            <person name="Wang S."/>
            <person name="Li R."/>
            <person name="Zhang H."/>
            <person name="Shen G."/>
            <person name="Guo B."/>
            <person name="Wei J."/>
            <person name="Xu J."/>
            <person name="St-Pierre B."/>
            <person name="Chen S."/>
            <person name="Sun C."/>
        </authorList>
    </citation>
    <scope>NUCLEOTIDE SEQUENCE [LARGE SCALE GENOMIC DNA]</scope>
</reference>
<protein>
    <submittedName>
        <fullName evidence="1">Uncharacterized protein</fullName>
    </submittedName>
</protein>
<evidence type="ECO:0000313" key="2">
    <source>
        <dbReference type="Proteomes" id="UP001060085"/>
    </source>
</evidence>
<comment type="caution">
    <text evidence="1">The sequence shown here is derived from an EMBL/GenBank/DDBJ whole genome shotgun (WGS) entry which is preliminary data.</text>
</comment>
<keyword evidence="2" id="KW-1185">Reference proteome</keyword>
<proteinExistence type="predicted"/>
<name>A0ACC0A2D8_CATRO</name>
<accession>A0ACC0A2D8</accession>
<dbReference type="Proteomes" id="UP001060085">
    <property type="component" value="Linkage Group LG07"/>
</dbReference>
<gene>
    <name evidence="1" type="ORF">M9H77_32262</name>
</gene>